<dbReference type="InterPro" id="IPR001173">
    <property type="entry name" value="Glyco_trans_2-like"/>
</dbReference>
<dbReference type="EMBL" id="MTPW01000001">
    <property type="protein sequence ID" value="PQJ31979.1"/>
    <property type="molecule type" value="Genomic_DNA"/>
</dbReference>
<sequence>MQEIRPFFSIIIPTYNASSTLAKAIDSILSQTFTSFEILIMDGESSDTTVQIAKSFLNFDHPISIISQSDDGIYDAMNNGIKKARGLYFYFLGADDYLIDNTVLADIHQQLIITSTDVIYGNVLSPSLGSSYMGECDDQLIFHKNIAHQSIFFHRRIFELTGYFNLKYRTHADWAHNINWFFNSEITNQYFNRVIAHYADGGYSSRTKDHQFRKDLISMYYLNAINRNSKLKVVFNITKGMFSRITR</sequence>
<accession>A0A2S7UAR9</accession>
<dbReference type="AlphaFoldDB" id="A0A2S7UAR9"/>
<dbReference type="Pfam" id="PF00535">
    <property type="entry name" value="Glycos_transf_2"/>
    <property type="match status" value="1"/>
</dbReference>
<dbReference type="RefSeq" id="WP_105071082.1">
    <property type="nucleotide sequence ID" value="NZ_MTPW01000001.1"/>
</dbReference>
<evidence type="ECO:0000313" key="3">
    <source>
        <dbReference type="Proteomes" id="UP000239747"/>
    </source>
</evidence>
<dbReference type="OrthoDB" id="9788101at2"/>
<dbReference type="PANTHER" id="PTHR22916">
    <property type="entry name" value="GLYCOSYLTRANSFERASE"/>
    <property type="match status" value="1"/>
</dbReference>
<evidence type="ECO:0000259" key="1">
    <source>
        <dbReference type="Pfam" id="PF00535"/>
    </source>
</evidence>
<dbReference type="InterPro" id="IPR029044">
    <property type="entry name" value="Nucleotide-diphossugar_trans"/>
</dbReference>
<gene>
    <name evidence="2" type="ORF">BST92_08605</name>
</gene>
<organism evidence="2 3">
    <name type="scientific">Nonlabens arenilitoris</name>
    <dbReference type="NCBI Taxonomy" id="1217969"/>
    <lineage>
        <taxon>Bacteria</taxon>
        <taxon>Pseudomonadati</taxon>
        <taxon>Bacteroidota</taxon>
        <taxon>Flavobacteriia</taxon>
        <taxon>Flavobacteriales</taxon>
        <taxon>Flavobacteriaceae</taxon>
        <taxon>Nonlabens</taxon>
    </lineage>
</organism>
<dbReference type="CDD" id="cd06433">
    <property type="entry name" value="GT_2_WfgS_like"/>
    <property type="match status" value="1"/>
</dbReference>
<reference evidence="2 3" key="1">
    <citation type="submission" date="2017-01" db="EMBL/GenBank/DDBJ databases">
        <title>Trade-off between light-utilization and light-protection in marine flavobacteria.</title>
        <authorList>
            <person name="Kumagai Y."/>
            <person name="Yoshizawa S."/>
            <person name="Kogure K."/>
            <person name="Iwasaki W."/>
        </authorList>
    </citation>
    <scope>NUCLEOTIDE SEQUENCE [LARGE SCALE GENOMIC DNA]</scope>
    <source>
        <strain evidence="2 3">KCTC 32109</strain>
    </source>
</reference>
<protein>
    <recommendedName>
        <fullName evidence="1">Glycosyltransferase 2-like domain-containing protein</fullName>
    </recommendedName>
</protein>
<name>A0A2S7UAR9_9FLAO</name>
<dbReference type="PANTHER" id="PTHR22916:SF3">
    <property type="entry name" value="UDP-GLCNAC:BETAGAL BETA-1,3-N-ACETYLGLUCOSAMINYLTRANSFERASE-LIKE PROTEIN 1"/>
    <property type="match status" value="1"/>
</dbReference>
<dbReference type="Proteomes" id="UP000239747">
    <property type="component" value="Unassembled WGS sequence"/>
</dbReference>
<comment type="caution">
    <text evidence="2">The sequence shown here is derived from an EMBL/GenBank/DDBJ whole genome shotgun (WGS) entry which is preliminary data.</text>
</comment>
<dbReference type="GO" id="GO:0016758">
    <property type="term" value="F:hexosyltransferase activity"/>
    <property type="evidence" value="ECO:0007669"/>
    <property type="project" value="UniProtKB-ARBA"/>
</dbReference>
<feature type="domain" description="Glycosyltransferase 2-like" evidence="1">
    <location>
        <begin position="9"/>
        <end position="138"/>
    </location>
</feature>
<proteinExistence type="predicted"/>
<dbReference type="SUPFAM" id="SSF53448">
    <property type="entry name" value="Nucleotide-diphospho-sugar transferases"/>
    <property type="match status" value="1"/>
</dbReference>
<dbReference type="Gene3D" id="3.90.550.10">
    <property type="entry name" value="Spore Coat Polysaccharide Biosynthesis Protein SpsA, Chain A"/>
    <property type="match status" value="1"/>
</dbReference>
<evidence type="ECO:0000313" key="2">
    <source>
        <dbReference type="EMBL" id="PQJ31979.1"/>
    </source>
</evidence>
<keyword evidence="3" id="KW-1185">Reference proteome</keyword>